<dbReference type="HOGENOM" id="CLU_905820_0_0_11"/>
<dbReference type="PATRIC" id="fig|1179773.3.peg.4808"/>
<dbReference type="RefSeq" id="WP_015102185.1">
    <property type="nucleotide sequence ID" value="NC_019673.1"/>
</dbReference>
<evidence type="ECO:0000259" key="4">
    <source>
        <dbReference type="PROSITE" id="PS50853"/>
    </source>
</evidence>
<dbReference type="KEGG" id="sesp:BN6_47980"/>
<dbReference type="AlphaFoldDB" id="K0K6A1"/>
<reference evidence="5 6" key="1">
    <citation type="journal article" date="2012" name="BMC Genomics">
        <title>Complete genome sequence of Saccharothrix espanaensis DSM 44229T and comparison to the other completely sequenced Pseudonocardiaceae.</title>
        <authorList>
            <person name="Strobel T."/>
            <person name="Al-Dilaimi A."/>
            <person name="Blom J."/>
            <person name="Gessner A."/>
            <person name="Kalinowski J."/>
            <person name="Luzhetska M."/>
            <person name="Puhler A."/>
            <person name="Szczepanowski R."/>
            <person name="Bechthold A."/>
            <person name="Ruckert C."/>
        </authorList>
    </citation>
    <scope>NUCLEOTIDE SEQUENCE [LARGE SCALE GENOMIC DNA]</scope>
    <source>
        <strain evidence="6">ATCC 51144 / DSM 44229 / JCM 9112 / NBRC 15066 / NRRL 15764</strain>
    </source>
</reference>
<dbReference type="CDD" id="cd00063">
    <property type="entry name" value="FN3"/>
    <property type="match status" value="1"/>
</dbReference>
<dbReference type="GO" id="GO:0016798">
    <property type="term" value="F:hydrolase activity, acting on glycosyl bonds"/>
    <property type="evidence" value="ECO:0007669"/>
    <property type="project" value="UniProtKB-KW"/>
</dbReference>
<dbReference type="eggNOG" id="COG4733">
    <property type="taxonomic scope" value="Bacteria"/>
</dbReference>
<keyword evidence="2" id="KW-0119">Carbohydrate metabolism</keyword>
<keyword evidence="6" id="KW-1185">Reference proteome</keyword>
<dbReference type="OrthoDB" id="3676986at2"/>
<feature type="signal peptide" evidence="3">
    <location>
        <begin position="1"/>
        <end position="29"/>
    </location>
</feature>
<sequence>MRSTSRARRFAIRSLVLGLFCSGAVVAVAGPAAAGPVEAGFDYRCALPNGHSLPVRAQVKGGLPDDTWKPNSTAYGDYTYIDVDVSLGGDPAVLGNGLSGGPGNGLGGGLRIDGDSTATLGATFDGPSGTHTAEAGLTFAPTRVGGSGFSLRAAGGFPALMFFRRAGDHVIRLGDLELSLRPELADGRPLGTITTTCTLAPGQGDVLGTLWVEGIIIERPVRPTGLHVTASTPTTVTLAWQSVPWWFETRGHDVYLDGVKVAFVPEKQTTLTGLAPDSQHRVKIVTRDDRGFASSPGQGLVFATPPR</sequence>
<evidence type="ECO:0000256" key="2">
    <source>
        <dbReference type="ARBA" id="ARBA00023326"/>
    </source>
</evidence>
<dbReference type="PROSITE" id="PS50853">
    <property type="entry name" value="FN3"/>
    <property type="match status" value="1"/>
</dbReference>
<evidence type="ECO:0000313" key="5">
    <source>
        <dbReference type="EMBL" id="CCH32073.1"/>
    </source>
</evidence>
<keyword evidence="3" id="KW-0732">Signal</keyword>
<feature type="chain" id="PRO_5039308381" description="Fibronectin type-III domain-containing protein" evidence="3">
    <location>
        <begin position="30"/>
        <end position="307"/>
    </location>
</feature>
<keyword evidence="1" id="KW-0326">Glycosidase</keyword>
<dbReference type="SMART" id="SM00060">
    <property type="entry name" value="FN3"/>
    <property type="match status" value="1"/>
</dbReference>
<keyword evidence="2" id="KW-0624">Polysaccharide degradation</keyword>
<dbReference type="EMBL" id="HE804045">
    <property type="protein sequence ID" value="CCH32073.1"/>
    <property type="molecule type" value="Genomic_DNA"/>
</dbReference>
<evidence type="ECO:0000256" key="1">
    <source>
        <dbReference type="ARBA" id="ARBA00023295"/>
    </source>
</evidence>
<name>K0K6A1_SACES</name>
<dbReference type="Gene3D" id="2.60.40.10">
    <property type="entry name" value="Immunoglobulins"/>
    <property type="match status" value="1"/>
</dbReference>
<dbReference type="GO" id="GO:0000272">
    <property type="term" value="P:polysaccharide catabolic process"/>
    <property type="evidence" value="ECO:0007669"/>
    <property type="project" value="UniProtKB-KW"/>
</dbReference>
<evidence type="ECO:0000256" key="3">
    <source>
        <dbReference type="SAM" id="SignalP"/>
    </source>
</evidence>
<dbReference type="Proteomes" id="UP000006281">
    <property type="component" value="Chromosome"/>
</dbReference>
<protein>
    <recommendedName>
        <fullName evidence="4">Fibronectin type-III domain-containing protein</fullName>
    </recommendedName>
</protein>
<accession>K0K6A1</accession>
<gene>
    <name evidence="5" type="ordered locus">BN6_47980</name>
</gene>
<dbReference type="InterPro" id="IPR046542">
    <property type="entry name" value="DUF6801"/>
</dbReference>
<dbReference type="InterPro" id="IPR003961">
    <property type="entry name" value="FN3_dom"/>
</dbReference>
<proteinExistence type="predicted"/>
<dbReference type="SUPFAM" id="SSF49265">
    <property type="entry name" value="Fibronectin type III"/>
    <property type="match status" value="1"/>
</dbReference>
<dbReference type="InterPro" id="IPR036116">
    <property type="entry name" value="FN3_sf"/>
</dbReference>
<dbReference type="Pfam" id="PF20611">
    <property type="entry name" value="DUF6801"/>
    <property type="match status" value="1"/>
</dbReference>
<dbReference type="InterPro" id="IPR013783">
    <property type="entry name" value="Ig-like_fold"/>
</dbReference>
<organism evidence="5 6">
    <name type="scientific">Saccharothrix espanaensis (strain ATCC 51144 / DSM 44229 / JCM 9112 / NBRC 15066 / NRRL 15764)</name>
    <dbReference type="NCBI Taxonomy" id="1179773"/>
    <lineage>
        <taxon>Bacteria</taxon>
        <taxon>Bacillati</taxon>
        <taxon>Actinomycetota</taxon>
        <taxon>Actinomycetes</taxon>
        <taxon>Pseudonocardiales</taxon>
        <taxon>Pseudonocardiaceae</taxon>
        <taxon>Saccharothrix</taxon>
    </lineage>
</organism>
<evidence type="ECO:0000313" key="6">
    <source>
        <dbReference type="Proteomes" id="UP000006281"/>
    </source>
</evidence>
<keyword evidence="1" id="KW-0378">Hydrolase</keyword>
<feature type="domain" description="Fibronectin type-III" evidence="4">
    <location>
        <begin position="222"/>
        <end position="307"/>
    </location>
</feature>